<dbReference type="SMART" id="SM00871">
    <property type="entry name" value="AraC_E_bind"/>
    <property type="match status" value="1"/>
</dbReference>
<name>A0A7W7Y8C4_9BACT</name>
<proteinExistence type="predicted"/>
<keyword evidence="3" id="KW-1185">Reference proteome</keyword>
<protein>
    <submittedName>
        <fullName evidence="2">Effector-binding domain-containing protein</fullName>
    </submittedName>
</protein>
<dbReference type="EMBL" id="JACHIG010000001">
    <property type="protein sequence ID" value="MBB5031110.1"/>
    <property type="molecule type" value="Genomic_DNA"/>
</dbReference>
<dbReference type="Proteomes" id="UP000590740">
    <property type="component" value="Unassembled WGS sequence"/>
</dbReference>
<feature type="domain" description="AraC effector-binding" evidence="1">
    <location>
        <begin position="7"/>
        <end position="154"/>
    </location>
</feature>
<dbReference type="InterPro" id="IPR029442">
    <property type="entry name" value="GyrI-like"/>
</dbReference>
<accession>A0A7W7Y8C4</accession>
<dbReference type="SUPFAM" id="SSF55136">
    <property type="entry name" value="Probable bacterial effector-binding domain"/>
    <property type="match status" value="1"/>
</dbReference>
<gene>
    <name evidence="2" type="ORF">HNQ65_000664</name>
</gene>
<dbReference type="InterPro" id="IPR011256">
    <property type="entry name" value="Reg_factor_effector_dom_sf"/>
</dbReference>
<comment type="caution">
    <text evidence="2">The sequence shown here is derived from an EMBL/GenBank/DDBJ whole genome shotgun (WGS) entry which is preliminary data.</text>
</comment>
<dbReference type="RefSeq" id="WP_184338052.1">
    <property type="nucleotide sequence ID" value="NZ_JACHIG010000001.1"/>
</dbReference>
<organism evidence="2 3">
    <name type="scientific">Prosthecobacter vanneervenii</name>
    <dbReference type="NCBI Taxonomy" id="48466"/>
    <lineage>
        <taxon>Bacteria</taxon>
        <taxon>Pseudomonadati</taxon>
        <taxon>Verrucomicrobiota</taxon>
        <taxon>Verrucomicrobiia</taxon>
        <taxon>Verrucomicrobiales</taxon>
        <taxon>Verrucomicrobiaceae</taxon>
        <taxon>Prosthecobacter</taxon>
    </lineage>
</organism>
<evidence type="ECO:0000313" key="3">
    <source>
        <dbReference type="Proteomes" id="UP000590740"/>
    </source>
</evidence>
<dbReference type="AlphaFoldDB" id="A0A7W7Y8C4"/>
<sequence length="155" mass="16473">MLDEISSPISTTAQPAAVIHITVPRDQIQQVMGPAIHEVIGAASTQGIGPRGAVFAHHFGMTPGIFNFEVGVPISGELQPAGRVKAGEIPAATIIRTVYTGPYEGLGQAWGDFQDLIEAQGHTLGPSLWERYLSGPEASDDPATFRTELNQTIQD</sequence>
<reference evidence="2 3" key="1">
    <citation type="submission" date="2020-08" db="EMBL/GenBank/DDBJ databases">
        <title>Genomic Encyclopedia of Type Strains, Phase IV (KMG-IV): sequencing the most valuable type-strain genomes for metagenomic binning, comparative biology and taxonomic classification.</title>
        <authorList>
            <person name="Goeker M."/>
        </authorList>
    </citation>
    <scope>NUCLEOTIDE SEQUENCE [LARGE SCALE GENOMIC DNA]</scope>
    <source>
        <strain evidence="2 3">DSM 12252</strain>
    </source>
</reference>
<evidence type="ECO:0000259" key="1">
    <source>
        <dbReference type="SMART" id="SM00871"/>
    </source>
</evidence>
<dbReference type="Pfam" id="PF06445">
    <property type="entry name" value="GyrI-like"/>
    <property type="match status" value="1"/>
</dbReference>
<dbReference type="InterPro" id="IPR010499">
    <property type="entry name" value="AraC_E-bd"/>
</dbReference>
<dbReference type="Gene3D" id="3.20.80.10">
    <property type="entry name" value="Regulatory factor, effector binding domain"/>
    <property type="match status" value="1"/>
</dbReference>
<evidence type="ECO:0000313" key="2">
    <source>
        <dbReference type="EMBL" id="MBB5031110.1"/>
    </source>
</evidence>